<dbReference type="Proteomes" id="UP000663829">
    <property type="component" value="Unassembled WGS sequence"/>
</dbReference>
<name>A0A815W426_9BILA</name>
<reference evidence="1" key="1">
    <citation type="submission" date="2021-02" db="EMBL/GenBank/DDBJ databases">
        <authorList>
            <person name="Nowell W R."/>
        </authorList>
    </citation>
    <scope>NUCLEOTIDE SEQUENCE</scope>
</reference>
<proteinExistence type="predicted"/>
<evidence type="ECO:0000313" key="1">
    <source>
        <dbReference type="EMBL" id="CAF1541036.1"/>
    </source>
</evidence>
<dbReference type="AlphaFoldDB" id="A0A815W426"/>
<dbReference type="EMBL" id="CAJNOQ010025873">
    <property type="protein sequence ID" value="CAF1541036.1"/>
    <property type="molecule type" value="Genomic_DNA"/>
</dbReference>
<evidence type="ECO:0000313" key="2">
    <source>
        <dbReference type="EMBL" id="CAF4401407.1"/>
    </source>
</evidence>
<keyword evidence="3" id="KW-1185">Reference proteome</keyword>
<dbReference type="OrthoDB" id="10016885at2759"/>
<evidence type="ECO:0000313" key="3">
    <source>
        <dbReference type="Proteomes" id="UP000663829"/>
    </source>
</evidence>
<comment type="caution">
    <text evidence="1">The sequence shown here is derived from an EMBL/GenBank/DDBJ whole genome shotgun (WGS) entry which is preliminary data.</text>
</comment>
<sequence length="158" mass="18896">MRKHLSFKRVHKSQENWRDKALDLAQFVDEKYYELTGIKKQIGDDLIRSKRSCRPDLRRWGAKFETNSQRPYFEGHERDDVVKHRNEFINYFLAHKDFYYTVTDGEIPMWNILTQKPHIILLCKGNNRNFLDIISVMLFSCLSLPVHDESTFKSTEPI</sequence>
<organism evidence="1 3">
    <name type="scientific">Didymodactylos carnosus</name>
    <dbReference type="NCBI Taxonomy" id="1234261"/>
    <lineage>
        <taxon>Eukaryota</taxon>
        <taxon>Metazoa</taxon>
        <taxon>Spiralia</taxon>
        <taxon>Gnathifera</taxon>
        <taxon>Rotifera</taxon>
        <taxon>Eurotatoria</taxon>
        <taxon>Bdelloidea</taxon>
        <taxon>Philodinida</taxon>
        <taxon>Philodinidae</taxon>
        <taxon>Didymodactylos</taxon>
    </lineage>
</organism>
<dbReference type="EMBL" id="CAJOBC010091509">
    <property type="protein sequence ID" value="CAF4401407.1"/>
    <property type="molecule type" value="Genomic_DNA"/>
</dbReference>
<dbReference type="Proteomes" id="UP000681722">
    <property type="component" value="Unassembled WGS sequence"/>
</dbReference>
<gene>
    <name evidence="1" type="ORF">GPM918_LOCUS38629</name>
    <name evidence="2" type="ORF">SRO942_LOCUS39468</name>
</gene>
<protein>
    <submittedName>
        <fullName evidence="1">Uncharacterized protein</fullName>
    </submittedName>
</protein>
<accession>A0A815W426</accession>